<evidence type="ECO:0000313" key="2">
    <source>
        <dbReference type="EMBL" id="RZF35745.1"/>
    </source>
</evidence>
<protein>
    <submittedName>
        <fullName evidence="2">Uncharacterized protein</fullName>
    </submittedName>
</protein>
<dbReference type="OrthoDB" id="6579277at2759"/>
<feature type="region of interest" description="Disordered" evidence="1">
    <location>
        <begin position="32"/>
        <end position="53"/>
    </location>
</feature>
<keyword evidence="3" id="KW-1185">Reference proteome</keyword>
<name>A0A482WQ53_LAOST</name>
<feature type="compositionally biased region" description="Basic and acidic residues" evidence="1">
    <location>
        <begin position="40"/>
        <end position="52"/>
    </location>
</feature>
<evidence type="ECO:0000313" key="3">
    <source>
        <dbReference type="Proteomes" id="UP000291343"/>
    </source>
</evidence>
<evidence type="ECO:0000256" key="1">
    <source>
        <dbReference type="SAM" id="MobiDB-lite"/>
    </source>
</evidence>
<dbReference type="AlphaFoldDB" id="A0A482WQ53"/>
<accession>A0A482WQ53</accession>
<comment type="caution">
    <text evidence="2">The sequence shown here is derived from an EMBL/GenBank/DDBJ whole genome shotgun (WGS) entry which is preliminary data.</text>
</comment>
<sequence>MLSPEPYTLSDGEKIKVRTVYAIKRSVQVTRQKQFPENPKSAKEIEIPEDWKTPGGASPENFLLHDFGSGTDSRFVIFGTKENVQHLFQKYPKRGSWMEPSKEHQTFSSNFMLFELRTIEL</sequence>
<dbReference type="InParanoid" id="A0A482WQ53"/>
<dbReference type="Proteomes" id="UP000291343">
    <property type="component" value="Unassembled WGS sequence"/>
</dbReference>
<gene>
    <name evidence="2" type="ORF">LSTR_LSTR012043</name>
</gene>
<dbReference type="EMBL" id="QKKF02027609">
    <property type="protein sequence ID" value="RZF35745.1"/>
    <property type="molecule type" value="Genomic_DNA"/>
</dbReference>
<proteinExistence type="predicted"/>
<reference evidence="2 3" key="1">
    <citation type="journal article" date="2017" name="Gigascience">
        <title>Genome sequence of the small brown planthopper, Laodelphax striatellus.</title>
        <authorList>
            <person name="Zhu J."/>
            <person name="Jiang F."/>
            <person name="Wang X."/>
            <person name="Yang P."/>
            <person name="Bao Y."/>
            <person name="Zhao W."/>
            <person name="Wang W."/>
            <person name="Lu H."/>
            <person name="Wang Q."/>
            <person name="Cui N."/>
            <person name="Li J."/>
            <person name="Chen X."/>
            <person name="Luo L."/>
            <person name="Yu J."/>
            <person name="Kang L."/>
            <person name="Cui F."/>
        </authorList>
    </citation>
    <scope>NUCLEOTIDE SEQUENCE [LARGE SCALE GENOMIC DNA]</scope>
    <source>
        <strain evidence="2">Lst14</strain>
    </source>
</reference>
<organism evidence="2 3">
    <name type="scientific">Laodelphax striatellus</name>
    <name type="common">Small brown planthopper</name>
    <name type="synonym">Delphax striatella</name>
    <dbReference type="NCBI Taxonomy" id="195883"/>
    <lineage>
        <taxon>Eukaryota</taxon>
        <taxon>Metazoa</taxon>
        <taxon>Ecdysozoa</taxon>
        <taxon>Arthropoda</taxon>
        <taxon>Hexapoda</taxon>
        <taxon>Insecta</taxon>
        <taxon>Pterygota</taxon>
        <taxon>Neoptera</taxon>
        <taxon>Paraneoptera</taxon>
        <taxon>Hemiptera</taxon>
        <taxon>Auchenorrhyncha</taxon>
        <taxon>Fulgoroidea</taxon>
        <taxon>Delphacidae</taxon>
        <taxon>Criomorphinae</taxon>
        <taxon>Laodelphax</taxon>
    </lineage>
</organism>